<evidence type="ECO:0000313" key="2">
    <source>
        <dbReference type="EMBL" id="HFB54725.1"/>
    </source>
</evidence>
<reference evidence="2" key="1">
    <citation type="journal article" date="2020" name="mSystems">
        <title>Genome- and Community-Level Interaction Insights into Carbon Utilization and Element Cycling Functions of Hydrothermarchaeota in Hydrothermal Sediment.</title>
        <authorList>
            <person name="Zhou Z."/>
            <person name="Liu Y."/>
            <person name="Xu W."/>
            <person name="Pan J."/>
            <person name="Luo Z.H."/>
            <person name="Li M."/>
        </authorList>
    </citation>
    <scope>NUCLEOTIDE SEQUENCE [LARGE SCALE GENOMIC DNA]</scope>
    <source>
        <strain evidence="2">HyVt-489</strain>
    </source>
</reference>
<sequence>MFMENSEDRMFKDLLTDYAAPVADEGFSDHVLASLPRTRDTQRLKLAAIGSAFFMASLIFIAQLPSLFRLLARIQTPKSDTPHLLVPDITGELATLMQNLTGNPIYLVMAGTILLMVMWMAGTLANE</sequence>
<feature type="transmembrane region" description="Helical" evidence="1">
    <location>
        <begin position="105"/>
        <end position="125"/>
    </location>
</feature>
<gene>
    <name evidence="2" type="ORF">ENJ46_02280</name>
</gene>
<proteinExistence type="predicted"/>
<evidence type="ECO:0000256" key="1">
    <source>
        <dbReference type="SAM" id="Phobius"/>
    </source>
</evidence>
<feature type="transmembrane region" description="Helical" evidence="1">
    <location>
        <begin position="46"/>
        <end position="68"/>
    </location>
</feature>
<keyword evidence="1" id="KW-0472">Membrane</keyword>
<dbReference type="EMBL" id="DRMN01000152">
    <property type="protein sequence ID" value="HFB54725.1"/>
    <property type="molecule type" value="Genomic_DNA"/>
</dbReference>
<name>A0A7C3CBV1_9PROT</name>
<keyword evidence="1" id="KW-0812">Transmembrane</keyword>
<organism evidence="2">
    <name type="scientific">Hellea balneolensis</name>
    <dbReference type="NCBI Taxonomy" id="287478"/>
    <lineage>
        <taxon>Bacteria</taxon>
        <taxon>Pseudomonadati</taxon>
        <taxon>Pseudomonadota</taxon>
        <taxon>Alphaproteobacteria</taxon>
        <taxon>Maricaulales</taxon>
        <taxon>Robiginitomaculaceae</taxon>
        <taxon>Hellea</taxon>
    </lineage>
</organism>
<dbReference type="Proteomes" id="UP000886042">
    <property type="component" value="Unassembled WGS sequence"/>
</dbReference>
<keyword evidence="1" id="KW-1133">Transmembrane helix</keyword>
<dbReference type="AlphaFoldDB" id="A0A7C3CBV1"/>
<protein>
    <submittedName>
        <fullName evidence="2">Uncharacterized protein</fullName>
    </submittedName>
</protein>
<comment type="caution">
    <text evidence="2">The sequence shown here is derived from an EMBL/GenBank/DDBJ whole genome shotgun (WGS) entry which is preliminary data.</text>
</comment>
<accession>A0A7C3CBV1</accession>